<dbReference type="GO" id="GO:0016491">
    <property type="term" value="F:oxidoreductase activity"/>
    <property type="evidence" value="ECO:0007669"/>
    <property type="project" value="UniProtKB-KW"/>
</dbReference>
<dbReference type="PRINTS" id="PR00081">
    <property type="entry name" value="GDHRDH"/>
</dbReference>
<keyword evidence="2" id="KW-0560">Oxidoreductase</keyword>
<reference evidence="3 4" key="1">
    <citation type="submission" date="2019-10" db="EMBL/GenBank/DDBJ databases">
        <title>New genus of Silvanigrellaceae.</title>
        <authorList>
            <person name="Pitt A."/>
            <person name="Hahn M.W."/>
        </authorList>
    </citation>
    <scope>NUCLEOTIDE SEQUENCE [LARGE SCALE GENOMIC DNA]</scope>
    <source>
        <strain evidence="3 4">33A1-SZDP</strain>
    </source>
</reference>
<dbReference type="PRINTS" id="PR00080">
    <property type="entry name" value="SDRFAMILY"/>
</dbReference>
<gene>
    <name evidence="3" type="ORF">GCL57_09490</name>
</gene>
<keyword evidence="4" id="KW-1185">Reference proteome</keyword>
<accession>A0A833JE52</accession>
<proteinExistence type="inferred from homology"/>
<dbReference type="InterPro" id="IPR036291">
    <property type="entry name" value="NAD(P)-bd_dom_sf"/>
</dbReference>
<dbReference type="InterPro" id="IPR002347">
    <property type="entry name" value="SDR_fam"/>
</dbReference>
<evidence type="ECO:0000256" key="2">
    <source>
        <dbReference type="ARBA" id="ARBA00023002"/>
    </source>
</evidence>
<comment type="similarity">
    <text evidence="1">Belongs to the short-chain dehydrogenases/reductases (SDR) family.</text>
</comment>
<dbReference type="CDD" id="cd05233">
    <property type="entry name" value="SDR_c"/>
    <property type="match status" value="1"/>
</dbReference>
<evidence type="ECO:0000256" key="1">
    <source>
        <dbReference type="ARBA" id="ARBA00006484"/>
    </source>
</evidence>
<dbReference type="Pfam" id="PF00106">
    <property type="entry name" value="adh_short"/>
    <property type="match status" value="1"/>
</dbReference>
<dbReference type="PANTHER" id="PTHR24321">
    <property type="entry name" value="DEHYDROGENASES, SHORT CHAIN"/>
    <property type="match status" value="1"/>
</dbReference>
<evidence type="ECO:0000313" key="4">
    <source>
        <dbReference type="Proteomes" id="UP000442694"/>
    </source>
</evidence>
<dbReference type="EMBL" id="WFLN01000007">
    <property type="protein sequence ID" value="KAB8029765.1"/>
    <property type="molecule type" value="Genomic_DNA"/>
</dbReference>
<comment type="caution">
    <text evidence="3">The sequence shown here is derived from an EMBL/GenBank/DDBJ whole genome shotgun (WGS) entry which is preliminary data.</text>
</comment>
<dbReference type="RefSeq" id="WP_152213108.1">
    <property type="nucleotide sequence ID" value="NZ_WFLN01000007.1"/>
</dbReference>
<dbReference type="Gene3D" id="3.40.50.720">
    <property type="entry name" value="NAD(P)-binding Rossmann-like Domain"/>
    <property type="match status" value="1"/>
</dbReference>
<organism evidence="3 4">
    <name type="scientific">Fluviispira multicolorata</name>
    <dbReference type="NCBI Taxonomy" id="2654512"/>
    <lineage>
        <taxon>Bacteria</taxon>
        <taxon>Pseudomonadati</taxon>
        <taxon>Bdellovibrionota</taxon>
        <taxon>Oligoflexia</taxon>
        <taxon>Silvanigrellales</taxon>
        <taxon>Silvanigrellaceae</taxon>
        <taxon>Fluviispira</taxon>
    </lineage>
</organism>
<evidence type="ECO:0000313" key="3">
    <source>
        <dbReference type="EMBL" id="KAB8029765.1"/>
    </source>
</evidence>
<dbReference type="SUPFAM" id="SSF51735">
    <property type="entry name" value="NAD(P)-binding Rossmann-fold domains"/>
    <property type="match status" value="1"/>
</dbReference>
<dbReference type="PANTHER" id="PTHR24321:SF8">
    <property type="entry name" value="ESTRADIOL 17-BETA-DEHYDROGENASE 8-RELATED"/>
    <property type="match status" value="1"/>
</dbReference>
<sequence>MKKHQTGNFINISSISGHIGFPIGRHYIASKHAVLGLTKSLALEVAPLGIRINAVCPGSANSFAYIWIFVSSFSKPEKKFQY</sequence>
<name>A0A833JE52_9BACT</name>
<protein>
    <submittedName>
        <fullName evidence="3">SDR family NAD(P)-dependent oxidoreductase</fullName>
    </submittedName>
</protein>
<dbReference type="AlphaFoldDB" id="A0A833JE52"/>
<dbReference type="Proteomes" id="UP000442694">
    <property type="component" value="Unassembled WGS sequence"/>
</dbReference>